<evidence type="ECO:0000259" key="4">
    <source>
        <dbReference type="Pfam" id="PF04412"/>
    </source>
</evidence>
<feature type="domain" description="Phosphomevalonate dehydratase large subunit-like" evidence="4">
    <location>
        <begin position="173"/>
        <end position="579"/>
    </location>
</feature>
<evidence type="ECO:0008006" key="7">
    <source>
        <dbReference type="Google" id="ProtNLM"/>
    </source>
</evidence>
<reference evidence="5 6" key="1">
    <citation type="submission" date="2023-06" db="EMBL/GenBank/DDBJ databases">
        <title>Black Yeasts Isolated from many extreme environments.</title>
        <authorList>
            <person name="Coleine C."/>
            <person name="Stajich J.E."/>
            <person name="Selbmann L."/>
        </authorList>
    </citation>
    <scope>NUCLEOTIDE SEQUENCE [LARGE SCALE GENOMIC DNA]</scope>
    <source>
        <strain evidence="5 6">CCFEE 5887</strain>
    </source>
</reference>
<feature type="domain" description="Phosphomevalonate dehydratase small subunit-like" evidence="3">
    <location>
        <begin position="24"/>
        <end position="109"/>
    </location>
</feature>
<dbReference type="Proteomes" id="UP001345827">
    <property type="component" value="Unassembled WGS sequence"/>
</dbReference>
<dbReference type="EMBL" id="JAXLQG010000005">
    <property type="protein sequence ID" value="KAK5540174.1"/>
    <property type="molecule type" value="Genomic_DNA"/>
</dbReference>
<dbReference type="GO" id="GO:0016829">
    <property type="term" value="F:lyase activity"/>
    <property type="evidence" value="ECO:0007669"/>
    <property type="project" value="UniProtKB-KW"/>
</dbReference>
<dbReference type="Pfam" id="PF04412">
    <property type="entry name" value="AcnX"/>
    <property type="match status" value="1"/>
</dbReference>
<protein>
    <recommendedName>
        <fullName evidence="7">Aconitase subunit 1</fullName>
    </recommendedName>
</protein>
<evidence type="ECO:0000256" key="2">
    <source>
        <dbReference type="ARBA" id="ARBA00023239"/>
    </source>
</evidence>
<comment type="caution">
    <text evidence="5">The sequence shown here is derived from an EMBL/GenBank/DDBJ whole genome shotgun (WGS) entry which is preliminary data.</text>
</comment>
<dbReference type="InterPro" id="IPR007506">
    <property type="entry name" value="PMDh-L-like_dom"/>
</dbReference>
<dbReference type="CDD" id="cd01356">
    <property type="entry name" value="AcnX_swivel"/>
    <property type="match status" value="1"/>
</dbReference>
<dbReference type="PANTHER" id="PTHR36577:SF3">
    <property type="entry name" value="DUF521 DOMAIN PROTEIN (AFU_ORTHOLOGUE AFUA_6G00490)"/>
    <property type="match status" value="1"/>
</dbReference>
<evidence type="ECO:0000313" key="6">
    <source>
        <dbReference type="Proteomes" id="UP001345827"/>
    </source>
</evidence>
<sequence length="606" mass="64873">MPIKGRSLVDGAASGDLLVSNVPLSCWGGVDPNTGIVVDRHHPLRGECLTGRILAIPCGRGSCTGSGIILELLLRKRGPAALVFYHVEEILTLGVMVARVMFGREVSIPVLVISAKDFSTLRSGRRATIRGSELQLADGYNSTLEVQAQSSPVQQPQLGAGATSSRRSVTVKLKLTQKDERMLTGAFGPAAKLAMEILVSVAEMQGAEALLDVSQAHIDACIYIGPASLDFAEKFQSLGARFAVPTTLNSISIDQRRWKEIGMDPVLAKEAQKLAQAYMSMGASMSFTCAPYLLHTAPGVGENIGWAESNAVVFANSVLGARTQKYPDFLDVCIALTGRAPAAGCHLEQHRVPKLKVIVSSSFFFEADDTFYPLLGYHIGALAGPDIPLICGLENLNPSISDLKAFGAAFATTASAPMFHIQGVTPEAEKASLSLFSAGAGLPCHTVTNEDLRNSWYQLNTATDPSVGLVSLGNPHFSLEEFATLARLCSGLRRKHATVEIVVTTSRAVSEKASEAGFLDVLDAFGARVITDTCWCMLGEPVVPIRAKNIMTNSAKYAHYAPGMVQRGVHFGSLSRCVEAACMGEVGPVMMPEWLTEERLELKYMD</sequence>
<dbReference type="InterPro" id="IPR002840">
    <property type="entry name" value="PMDh-S-like_dom"/>
</dbReference>
<dbReference type="CDD" id="cd01355">
    <property type="entry name" value="AcnX"/>
    <property type="match status" value="1"/>
</dbReference>
<dbReference type="SUPFAM" id="SSF52016">
    <property type="entry name" value="LeuD/IlvD-like"/>
    <property type="match status" value="1"/>
</dbReference>
<keyword evidence="1" id="KW-0408">Iron</keyword>
<evidence type="ECO:0000259" key="3">
    <source>
        <dbReference type="Pfam" id="PF01989"/>
    </source>
</evidence>
<name>A0AAV9QES2_9PEZI</name>
<gene>
    <name evidence="5" type="ORF">LTR25_003879</name>
</gene>
<dbReference type="PANTHER" id="PTHR36577">
    <property type="entry name" value="DUF521 DOMAIN PROTEIN (AFU_ORTHOLOGUE AFUA_6G00490)"/>
    <property type="match status" value="1"/>
</dbReference>
<dbReference type="InterPro" id="IPR012047">
    <property type="entry name" value="AcnX"/>
</dbReference>
<dbReference type="Gene3D" id="3.50.30.10">
    <property type="entry name" value="Phosphohistidine domain"/>
    <property type="match status" value="1"/>
</dbReference>
<dbReference type="AlphaFoldDB" id="A0AAV9QES2"/>
<keyword evidence="6" id="KW-1185">Reference proteome</keyword>
<organism evidence="5 6">
    <name type="scientific">Vermiconidia calcicola</name>
    <dbReference type="NCBI Taxonomy" id="1690605"/>
    <lineage>
        <taxon>Eukaryota</taxon>
        <taxon>Fungi</taxon>
        <taxon>Dikarya</taxon>
        <taxon>Ascomycota</taxon>
        <taxon>Pezizomycotina</taxon>
        <taxon>Dothideomycetes</taxon>
        <taxon>Dothideomycetidae</taxon>
        <taxon>Mycosphaerellales</taxon>
        <taxon>Extremaceae</taxon>
        <taxon>Vermiconidia</taxon>
    </lineage>
</organism>
<evidence type="ECO:0000313" key="5">
    <source>
        <dbReference type="EMBL" id="KAK5540174.1"/>
    </source>
</evidence>
<keyword evidence="2" id="KW-0456">Lyase</keyword>
<evidence type="ECO:0000256" key="1">
    <source>
        <dbReference type="ARBA" id="ARBA00023004"/>
    </source>
</evidence>
<accession>A0AAV9QES2</accession>
<dbReference type="Pfam" id="PF01989">
    <property type="entry name" value="AcnX_swivel_put"/>
    <property type="match status" value="1"/>
</dbReference>
<dbReference type="PIRSF" id="PIRSF036630">
    <property type="entry name" value="UCP036630"/>
    <property type="match status" value="1"/>
</dbReference>
<proteinExistence type="predicted"/>